<name>A0A382WRX4_9ZZZZ</name>
<gene>
    <name evidence="1" type="ORF">METZ01_LOCUS414461</name>
</gene>
<dbReference type="SUPFAM" id="SSF52172">
    <property type="entry name" value="CheY-like"/>
    <property type="match status" value="1"/>
</dbReference>
<dbReference type="AlphaFoldDB" id="A0A382WRX4"/>
<proteinExistence type="predicted"/>
<dbReference type="EMBL" id="UINC01162062">
    <property type="protein sequence ID" value="SVD61607.1"/>
    <property type="molecule type" value="Genomic_DNA"/>
</dbReference>
<reference evidence="1" key="1">
    <citation type="submission" date="2018-05" db="EMBL/GenBank/DDBJ databases">
        <authorList>
            <person name="Lanie J.A."/>
            <person name="Ng W.-L."/>
            <person name="Kazmierczak K.M."/>
            <person name="Andrzejewski T.M."/>
            <person name="Davidsen T.M."/>
            <person name="Wayne K.J."/>
            <person name="Tettelin H."/>
            <person name="Glass J.I."/>
            <person name="Rusch D."/>
            <person name="Podicherti R."/>
            <person name="Tsui H.-C.T."/>
            <person name="Winkler M.E."/>
        </authorList>
    </citation>
    <scope>NUCLEOTIDE SEQUENCE</scope>
</reference>
<sequence>MDGIDALGEMKNDPDVKFLLISGFTGRGLAGFRKKPFQFEDLRDKLRSILGD</sequence>
<evidence type="ECO:0000313" key="1">
    <source>
        <dbReference type="EMBL" id="SVD61607.1"/>
    </source>
</evidence>
<accession>A0A382WRX4</accession>
<protein>
    <submittedName>
        <fullName evidence="1">Uncharacterized protein</fullName>
    </submittedName>
</protein>
<organism evidence="1">
    <name type="scientific">marine metagenome</name>
    <dbReference type="NCBI Taxonomy" id="408172"/>
    <lineage>
        <taxon>unclassified sequences</taxon>
        <taxon>metagenomes</taxon>
        <taxon>ecological metagenomes</taxon>
    </lineage>
</organism>
<dbReference type="InterPro" id="IPR011006">
    <property type="entry name" value="CheY-like_superfamily"/>
</dbReference>